<name>A0A6J8EKG8_MYTCO</name>
<feature type="transmembrane region" description="Helical" evidence="12">
    <location>
        <begin position="70"/>
        <end position="94"/>
    </location>
</feature>
<organism evidence="14 15">
    <name type="scientific">Mytilus coruscus</name>
    <name type="common">Sea mussel</name>
    <dbReference type="NCBI Taxonomy" id="42192"/>
    <lineage>
        <taxon>Eukaryota</taxon>
        <taxon>Metazoa</taxon>
        <taxon>Spiralia</taxon>
        <taxon>Lophotrochozoa</taxon>
        <taxon>Mollusca</taxon>
        <taxon>Bivalvia</taxon>
        <taxon>Autobranchia</taxon>
        <taxon>Pteriomorphia</taxon>
        <taxon>Mytilida</taxon>
        <taxon>Mytiloidea</taxon>
        <taxon>Mytilidae</taxon>
        <taxon>Mytilinae</taxon>
        <taxon>Mytilus</taxon>
    </lineage>
</organism>
<evidence type="ECO:0000256" key="8">
    <source>
        <dbReference type="ARBA" id="ARBA00023170"/>
    </source>
</evidence>
<protein>
    <submittedName>
        <fullName evidence="14">HTR4</fullName>
    </submittedName>
</protein>
<feature type="compositionally biased region" description="Polar residues" evidence="11">
    <location>
        <begin position="367"/>
        <end position="379"/>
    </location>
</feature>
<dbReference type="InterPro" id="IPR017452">
    <property type="entry name" value="GPCR_Rhodpsn_7TM"/>
</dbReference>
<dbReference type="SMART" id="SM01381">
    <property type="entry name" value="7TM_GPCR_Srsx"/>
    <property type="match status" value="1"/>
</dbReference>
<dbReference type="FunFam" id="1.20.1070.10:FF:000523">
    <property type="entry name" value="5-hydroxytryptamine receptor 2B"/>
    <property type="match status" value="1"/>
</dbReference>
<dbReference type="OrthoDB" id="5859976at2759"/>
<evidence type="ECO:0000256" key="10">
    <source>
        <dbReference type="RuleBase" id="RU000688"/>
    </source>
</evidence>
<evidence type="ECO:0000313" key="14">
    <source>
        <dbReference type="EMBL" id="CAC5420242.1"/>
    </source>
</evidence>
<dbReference type="Proteomes" id="UP000507470">
    <property type="component" value="Unassembled WGS sequence"/>
</dbReference>
<dbReference type="GO" id="GO:0005886">
    <property type="term" value="C:plasma membrane"/>
    <property type="evidence" value="ECO:0007669"/>
    <property type="project" value="UniProtKB-SubCell"/>
</dbReference>
<reference evidence="14 15" key="1">
    <citation type="submission" date="2020-06" db="EMBL/GenBank/DDBJ databases">
        <authorList>
            <person name="Li R."/>
            <person name="Bekaert M."/>
        </authorList>
    </citation>
    <scope>NUCLEOTIDE SEQUENCE [LARGE SCALE GENOMIC DNA]</scope>
    <source>
        <strain evidence="15">wild</strain>
    </source>
</reference>
<keyword evidence="9 10" id="KW-0807">Transducer</keyword>
<evidence type="ECO:0000256" key="9">
    <source>
        <dbReference type="ARBA" id="ARBA00023224"/>
    </source>
</evidence>
<feature type="transmembrane region" description="Helical" evidence="12">
    <location>
        <begin position="200"/>
        <end position="221"/>
    </location>
</feature>
<dbReference type="Gene3D" id="1.20.1070.10">
    <property type="entry name" value="Rhodopsin 7-helix transmembrane proteins"/>
    <property type="match status" value="1"/>
</dbReference>
<comment type="subcellular location">
    <subcellularLocation>
        <location evidence="1">Cell membrane</location>
        <topology evidence="1">Multi-pass membrane protein</topology>
    </subcellularLocation>
</comment>
<evidence type="ECO:0000256" key="11">
    <source>
        <dbReference type="SAM" id="MobiDB-lite"/>
    </source>
</evidence>
<evidence type="ECO:0000256" key="12">
    <source>
        <dbReference type="SAM" id="Phobius"/>
    </source>
</evidence>
<evidence type="ECO:0000256" key="2">
    <source>
        <dbReference type="ARBA" id="ARBA00022475"/>
    </source>
</evidence>
<dbReference type="SUPFAM" id="SSF81321">
    <property type="entry name" value="Family A G protein-coupled receptor-like"/>
    <property type="match status" value="1"/>
</dbReference>
<feature type="transmembrane region" description="Helical" evidence="12">
    <location>
        <begin position="114"/>
        <end position="135"/>
    </location>
</feature>
<dbReference type="Pfam" id="PF00001">
    <property type="entry name" value="7tm_1"/>
    <property type="match status" value="1"/>
</dbReference>
<evidence type="ECO:0000256" key="6">
    <source>
        <dbReference type="ARBA" id="ARBA00023136"/>
    </source>
</evidence>
<dbReference type="PRINTS" id="PR00237">
    <property type="entry name" value="GPCRRHODOPSN"/>
</dbReference>
<feature type="region of interest" description="Disordered" evidence="11">
    <location>
        <begin position="355"/>
        <end position="379"/>
    </location>
</feature>
<keyword evidence="7" id="KW-1015">Disulfide bond</keyword>
<dbReference type="PANTHER" id="PTHR24248">
    <property type="entry name" value="ADRENERGIC RECEPTOR-RELATED G-PROTEIN COUPLED RECEPTOR"/>
    <property type="match status" value="1"/>
</dbReference>
<feature type="transmembrane region" description="Helical" evidence="12">
    <location>
        <begin position="287"/>
        <end position="313"/>
    </location>
</feature>
<feature type="domain" description="G-protein coupled receptors family 1 profile" evidence="13">
    <location>
        <begin position="49"/>
        <end position="310"/>
    </location>
</feature>
<keyword evidence="4 12" id="KW-1133">Transmembrane helix</keyword>
<gene>
    <name evidence="14" type="ORF">MCOR_52485</name>
</gene>
<dbReference type="PROSITE" id="PS00237">
    <property type="entry name" value="G_PROTEIN_RECEP_F1_1"/>
    <property type="match status" value="1"/>
</dbReference>
<dbReference type="GO" id="GO:0071880">
    <property type="term" value="P:adenylate cyclase-activating adrenergic receptor signaling pathway"/>
    <property type="evidence" value="ECO:0007669"/>
    <property type="project" value="TreeGrafter"/>
</dbReference>
<sequence length="379" mass="43004">MSNATTSNISEFCRAILANVAGPPPFLDQETRYFLTAVLTFFPLLTAGGNALVIIAVYTHKRLQTITNAFVVSLSVADLLVAVFVMPFGIYQQYNNKVWQLGKDLCLVTTSLDVMFTTTSIMHLSCLAIDRYLAICRPFLHERISKAIIGLMLAACWITPIFISFLPIMFKWNLIGIEELHDCLFPPNEEVCGFIVNKPFSIICSTIAFYIPAIFLILSNIKIFQVARKQAQHIHSLEAHLHKHKKGKLKRETKAAKTITIIMGCFCVCWFPFFIMNIVDPLIGYKLPYALFTTAIWLGYVNSMLNPFLYYNFNRAYKTAFKRLLTFKVCQGVREYNDDIFNTHDNSDVHLQPNNSSINHDAHSPITEMSNFSAGSTYD</sequence>
<keyword evidence="3 10" id="KW-0812">Transmembrane</keyword>
<evidence type="ECO:0000256" key="5">
    <source>
        <dbReference type="ARBA" id="ARBA00023040"/>
    </source>
</evidence>
<dbReference type="PROSITE" id="PS50262">
    <property type="entry name" value="G_PROTEIN_RECEP_F1_2"/>
    <property type="match status" value="1"/>
</dbReference>
<accession>A0A6J8EKG8</accession>
<dbReference type="PANTHER" id="PTHR24248:SF66">
    <property type="entry name" value="OCTOPAMINE RECEPTOR BETA-3R"/>
    <property type="match status" value="1"/>
</dbReference>
<dbReference type="EMBL" id="CACVKT020009086">
    <property type="protein sequence ID" value="CAC5420242.1"/>
    <property type="molecule type" value="Genomic_DNA"/>
</dbReference>
<feature type="transmembrane region" description="Helical" evidence="12">
    <location>
        <begin position="255"/>
        <end position="275"/>
    </location>
</feature>
<evidence type="ECO:0000256" key="1">
    <source>
        <dbReference type="ARBA" id="ARBA00004651"/>
    </source>
</evidence>
<dbReference type="GO" id="GO:0043410">
    <property type="term" value="P:positive regulation of MAPK cascade"/>
    <property type="evidence" value="ECO:0007669"/>
    <property type="project" value="TreeGrafter"/>
</dbReference>
<evidence type="ECO:0000256" key="3">
    <source>
        <dbReference type="ARBA" id="ARBA00022692"/>
    </source>
</evidence>
<keyword evidence="2" id="KW-1003">Cell membrane</keyword>
<evidence type="ECO:0000256" key="7">
    <source>
        <dbReference type="ARBA" id="ARBA00023157"/>
    </source>
</evidence>
<evidence type="ECO:0000259" key="13">
    <source>
        <dbReference type="PROSITE" id="PS50262"/>
    </source>
</evidence>
<comment type="similarity">
    <text evidence="10">Belongs to the G-protein coupled receptor 1 family.</text>
</comment>
<feature type="transmembrane region" description="Helical" evidence="12">
    <location>
        <begin position="33"/>
        <end position="58"/>
    </location>
</feature>
<dbReference type="InterPro" id="IPR000276">
    <property type="entry name" value="GPCR_Rhodpsn"/>
</dbReference>
<keyword evidence="6 12" id="KW-0472">Membrane</keyword>
<evidence type="ECO:0000256" key="4">
    <source>
        <dbReference type="ARBA" id="ARBA00022989"/>
    </source>
</evidence>
<evidence type="ECO:0000313" key="15">
    <source>
        <dbReference type="Proteomes" id="UP000507470"/>
    </source>
</evidence>
<proteinExistence type="inferred from homology"/>
<dbReference type="AlphaFoldDB" id="A0A6J8EKG8"/>
<keyword evidence="5 10" id="KW-0297">G-protein coupled receptor</keyword>
<feature type="transmembrane region" description="Helical" evidence="12">
    <location>
        <begin position="147"/>
        <end position="170"/>
    </location>
</feature>
<keyword evidence="15" id="KW-1185">Reference proteome</keyword>
<keyword evidence="8 10" id="KW-0675">Receptor</keyword>
<dbReference type="GO" id="GO:0004930">
    <property type="term" value="F:G protein-coupled receptor activity"/>
    <property type="evidence" value="ECO:0007669"/>
    <property type="project" value="UniProtKB-KW"/>
</dbReference>